<feature type="compositionally biased region" description="Acidic residues" evidence="1">
    <location>
        <begin position="21"/>
        <end position="40"/>
    </location>
</feature>
<feature type="region of interest" description="Disordered" evidence="1">
    <location>
        <begin position="1"/>
        <end position="42"/>
    </location>
</feature>
<reference evidence="3" key="1">
    <citation type="submission" date="2018-05" db="EMBL/GenBank/DDBJ databases">
        <authorList>
            <person name="Lanie J.A."/>
            <person name="Ng W.-L."/>
            <person name="Kazmierczak K.M."/>
            <person name="Andrzejewski T.M."/>
            <person name="Davidsen T.M."/>
            <person name="Wayne K.J."/>
            <person name="Tettelin H."/>
            <person name="Glass J.I."/>
            <person name="Rusch D."/>
            <person name="Podicherti R."/>
            <person name="Tsui H.-C.T."/>
            <person name="Winkler M.E."/>
        </authorList>
    </citation>
    <scope>NUCLEOTIDE SEQUENCE</scope>
</reference>
<dbReference type="PANTHER" id="PTHR32248">
    <property type="entry name" value="RNA POLYMERASE SIGMA-54 FACTOR"/>
    <property type="match status" value="1"/>
</dbReference>
<dbReference type="GO" id="GO:0001216">
    <property type="term" value="F:DNA-binding transcription activator activity"/>
    <property type="evidence" value="ECO:0007669"/>
    <property type="project" value="InterPro"/>
</dbReference>
<dbReference type="Gene3D" id="1.10.10.1330">
    <property type="entry name" value="RNA polymerase sigma-54 factor, core-binding domain"/>
    <property type="match status" value="1"/>
</dbReference>
<dbReference type="InterPro" id="IPR038709">
    <property type="entry name" value="RpoN_core-bd_sf"/>
</dbReference>
<organism evidence="3">
    <name type="scientific">marine metagenome</name>
    <dbReference type="NCBI Taxonomy" id="408172"/>
    <lineage>
        <taxon>unclassified sequences</taxon>
        <taxon>metagenomes</taxon>
        <taxon>ecological metagenomes</taxon>
    </lineage>
</organism>
<evidence type="ECO:0000259" key="2">
    <source>
        <dbReference type="Pfam" id="PF04963"/>
    </source>
</evidence>
<gene>
    <name evidence="3" type="ORF">METZ01_LOCUS94972</name>
</gene>
<protein>
    <recommendedName>
        <fullName evidence="2">RNA polymerase sigma factor 54 core-binding domain-containing protein</fullName>
    </recommendedName>
</protein>
<dbReference type="InterPro" id="IPR000394">
    <property type="entry name" value="RNA_pol_sigma_54"/>
</dbReference>
<evidence type="ECO:0000313" key="3">
    <source>
        <dbReference type="EMBL" id="SVA42118.1"/>
    </source>
</evidence>
<dbReference type="AlphaFoldDB" id="A0A381VQT6"/>
<dbReference type="PANTHER" id="PTHR32248:SF4">
    <property type="entry name" value="RNA POLYMERASE SIGMA-54 FACTOR"/>
    <property type="match status" value="1"/>
</dbReference>
<sequence length="267" mass="30976">MNELEENPVLEQVESTNDKEQDLDEGVDDSLDLSSDDDAYEPVNFYDRSKKPLDLPVKEEQDFIETLLNQLKLIDLNDSERIIAEEILWNLDERGYLATDLYVIADRFNKDGTEIESILRSVQRLEPLGIAARNIRECLLIQLEKDNESLAYDIIDAHFEDFANKRFEVIKKKMNCSGEQLAEAVNIISHLNPRPGEGTRFTKDEVVIPDLIVRKQGENWVIYTNDSGLPELRISPDYVAMMEEQETKKTEAQRFLKQRIYSANWFI</sequence>
<dbReference type="InterPro" id="IPR007046">
    <property type="entry name" value="RNA_pol_sigma_54_core-bd"/>
</dbReference>
<dbReference type="GO" id="GO:0006352">
    <property type="term" value="P:DNA-templated transcription initiation"/>
    <property type="evidence" value="ECO:0007669"/>
    <property type="project" value="InterPro"/>
</dbReference>
<feature type="domain" description="RNA polymerase sigma factor 54 core-binding" evidence="2">
    <location>
        <begin position="58"/>
        <end position="238"/>
    </location>
</feature>
<dbReference type="EMBL" id="UINC01009393">
    <property type="protein sequence ID" value="SVA42118.1"/>
    <property type="molecule type" value="Genomic_DNA"/>
</dbReference>
<dbReference type="GO" id="GO:0003677">
    <property type="term" value="F:DNA binding"/>
    <property type="evidence" value="ECO:0007669"/>
    <property type="project" value="InterPro"/>
</dbReference>
<feature type="non-terminal residue" evidence="3">
    <location>
        <position position="267"/>
    </location>
</feature>
<name>A0A381VQT6_9ZZZZ</name>
<dbReference type="GO" id="GO:0016987">
    <property type="term" value="F:sigma factor activity"/>
    <property type="evidence" value="ECO:0007669"/>
    <property type="project" value="InterPro"/>
</dbReference>
<dbReference type="Pfam" id="PF04963">
    <property type="entry name" value="Sigma54_CBD"/>
    <property type="match status" value="1"/>
</dbReference>
<accession>A0A381VQT6</accession>
<evidence type="ECO:0000256" key="1">
    <source>
        <dbReference type="SAM" id="MobiDB-lite"/>
    </source>
</evidence>
<proteinExistence type="predicted"/>